<evidence type="ECO:0000313" key="3">
    <source>
        <dbReference type="Proteomes" id="UP001153328"/>
    </source>
</evidence>
<sequence>MSRAGSAPGKHRSPPQLRRASHFPGAGTPDRIRTGATALRGRRARPLHNGGGPGDPRVVTSGSDPEGTE</sequence>
<comment type="caution">
    <text evidence="2">The sequence shown here is derived from an EMBL/GenBank/DDBJ whole genome shotgun (WGS) entry which is preliminary data.</text>
</comment>
<reference evidence="2" key="1">
    <citation type="submission" date="2021-06" db="EMBL/GenBank/DDBJ databases">
        <authorList>
            <person name="Arsene-Ploetze F."/>
        </authorList>
    </citation>
    <scope>NUCLEOTIDE SEQUENCE</scope>
    <source>
        <strain evidence="2">SBRY1</strain>
    </source>
</reference>
<accession>A0A9W4ECV6</accession>
<evidence type="ECO:0000313" key="2">
    <source>
        <dbReference type="EMBL" id="CAG7608987.1"/>
    </source>
</evidence>
<name>A0A9W4ECV6_9ACTN</name>
<dbReference type="Proteomes" id="UP001153328">
    <property type="component" value="Unassembled WGS sequence"/>
</dbReference>
<proteinExistence type="predicted"/>
<dbReference type="EMBL" id="CAJVAX010000001">
    <property type="protein sequence ID" value="CAG7608987.1"/>
    <property type="molecule type" value="Genomic_DNA"/>
</dbReference>
<protein>
    <submittedName>
        <fullName evidence="2">Uncharacterized protein</fullName>
    </submittedName>
</protein>
<feature type="region of interest" description="Disordered" evidence="1">
    <location>
        <begin position="1"/>
        <end position="69"/>
    </location>
</feature>
<organism evidence="2 3">
    <name type="scientific">Actinacidiphila bryophytorum</name>
    <dbReference type="NCBI Taxonomy" id="1436133"/>
    <lineage>
        <taxon>Bacteria</taxon>
        <taxon>Bacillati</taxon>
        <taxon>Actinomycetota</taxon>
        <taxon>Actinomycetes</taxon>
        <taxon>Kitasatosporales</taxon>
        <taxon>Streptomycetaceae</taxon>
        <taxon>Actinacidiphila</taxon>
    </lineage>
</organism>
<keyword evidence="3" id="KW-1185">Reference proteome</keyword>
<dbReference type="AlphaFoldDB" id="A0A9W4ECV6"/>
<evidence type="ECO:0000256" key="1">
    <source>
        <dbReference type="SAM" id="MobiDB-lite"/>
    </source>
</evidence>
<gene>
    <name evidence="2" type="ORF">SBRY_11198</name>
</gene>